<dbReference type="AlphaFoldDB" id="A0AAD4ZRH4"/>
<evidence type="ECO:0000256" key="6">
    <source>
        <dbReference type="ARBA" id="ARBA00023136"/>
    </source>
</evidence>
<evidence type="ECO:0000256" key="5">
    <source>
        <dbReference type="ARBA" id="ARBA00022989"/>
    </source>
</evidence>
<feature type="transmembrane region" description="Helical" evidence="7">
    <location>
        <begin position="243"/>
        <end position="261"/>
    </location>
</feature>
<feature type="transmembrane region" description="Helical" evidence="7">
    <location>
        <begin position="181"/>
        <end position="205"/>
    </location>
</feature>
<evidence type="ECO:0000256" key="4">
    <source>
        <dbReference type="ARBA" id="ARBA00022970"/>
    </source>
</evidence>
<evidence type="ECO:0000313" key="9">
    <source>
        <dbReference type="EMBL" id="KAI5352928.1"/>
    </source>
</evidence>
<keyword evidence="2" id="KW-0813">Transport</keyword>
<evidence type="ECO:0000313" key="10">
    <source>
        <dbReference type="Proteomes" id="UP001054821"/>
    </source>
</evidence>
<comment type="caution">
    <text evidence="9">The sequence shown here is derived from an EMBL/GenBank/DDBJ whole genome shotgun (WGS) entry which is preliminary data.</text>
</comment>
<name>A0AAD4ZRH4_PRUDU</name>
<dbReference type="Proteomes" id="UP001054821">
    <property type="component" value="Chromosome 1"/>
</dbReference>
<organism evidence="9 10">
    <name type="scientific">Prunus dulcis</name>
    <name type="common">Almond</name>
    <name type="synonym">Amygdalus dulcis</name>
    <dbReference type="NCBI Taxonomy" id="3755"/>
    <lineage>
        <taxon>Eukaryota</taxon>
        <taxon>Viridiplantae</taxon>
        <taxon>Streptophyta</taxon>
        <taxon>Embryophyta</taxon>
        <taxon>Tracheophyta</taxon>
        <taxon>Spermatophyta</taxon>
        <taxon>Magnoliopsida</taxon>
        <taxon>eudicotyledons</taxon>
        <taxon>Gunneridae</taxon>
        <taxon>Pentapetalae</taxon>
        <taxon>rosids</taxon>
        <taxon>fabids</taxon>
        <taxon>Rosales</taxon>
        <taxon>Rosaceae</taxon>
        <taxon>Amygdaloideae</taxon>
        <taxon>Amygdaleae</taxon>
        <taxon>Prunus</taxon>
    </lineage>
</organism>
<evidence type="ECO:0000256" key="3">
    <source>
        <dbReference type="ARBA" id="ARBA00022692"/>
    </source>
</evidence>
<feature type="domain" description="Amino acid transporter transmembrane" evidence="8">
    <location>
        <begin position="10"/>
        <end position="204"/>
    </location>
</feature>
<protein>
    <recommendedName>
        <fullName evidence="8">Amino acid transporter transmembrane domain-containing protein</fullName>
    </recommendedName>
</protein>
<feature type="transmembrane region" description="Helical" evidence="7">
    <location>
        <begin position="80"/>
        <end position="97"/>
    </location>
</feature>
<sequence length="276" mass="29815">MLLRFSKVGKVVSFGGVMGDAFGKAGKVVFQLCILVNNLGTLIVYTIIIGDVLSGTSSTGVHHAGVLEGWFGEHWWNGRTFVLLVTTIFVFAPLASLKRIDSLRYTSALAVALAVVFLVITAGIVVTKLFYGGISMPRFLPNVSDIASVWNLFTVVPVLVTAFICHFNVHTIDNELEDSSLIQPIVQTSLALCSSVYILTSLFGIWDVFQFSGATATVCIGFIFPAAIALRDRHQIATRKDKIFSVFMIGLAVFSNVIAIYSDTTALLKQVVSPGA</sequence>
<dbReference type="EMBL" id="JAJFAZ020000001">
    <property type="protein sequence ID" value="KAI5352928.1"/>
    <property type="molecule type" value="Genomic_DNA"/>
</dbReference>
<evidence type="ECO:0000256" key="1">
    <source>
        <dbReference type="ARBA" id="ARBA00004141"/>
    </source>
</evidence>
<feature type="transmembrane region" description="Helical" evidence="7">
    <location>
        <begin position="150"/>
        <end position="169"/>
    </location>
</feature>
<feature type="transmembrane region" description="Helical" evidence="7">
    <location>
        <begin position="28"/>
        <end position="48"/>
    </location>
</feature>
<evidence type="ECO:0000259" key="8">
    <source>
        <dbReference type="Pfam" id="PF01490"/>
    </source>
</evidence>
<keyword evidence="4" id="KW-0029">Amino-acid transport</keyword>
<dbReference type="GO" id="GO:0015179">
    <property type="term" value="F:L-amino acid transmembrane transporter activity"/>
    <property type="evidence" value="ECO:0007669"/>
    <property type="project" value="TreeGrafter"/>
</dbReference>
<feature type="transmembrane region" description="Helical" evidence="7">
    <location>
        <begin position="211"/>
        <end position="231"/>
    </location>
</feature>
<keyword evidence="6 7" id="KW-0472">Membrane</keyword>
<accession>A0AAD4ZRH4</accession>
<dbReference type="PANTHER" id="PTHR22950">
    <property type="entry name" value="AMINO ACID TRANSPORTER"/>
    <property type="match status" value="1"/>
</dbReference>
<feature type="transmembrane region" description="Helical" evidence="7">
    <location>
        <begin position="109"/>
        <end position="130"/>
    </location>
</feature>
<gene>
    <name evidence="9" type="ORF">L3X38_005820</name>
</gene>
<evidence type="ECO:0000256" key="2">
    <source>
        <dbReference type="ARBA" id="ARBA00022448"/>
    </source>
</evidence>
<keyword evidence="5 7" id="KW-1133">Transmembrane helix</keyword>
<dbReference type="PANTHER" id="PTHR22950:SF571">
    <property type="entry name" value="TRANSMEMBRANE AMINO ACID TRANSPORTER FAMILY PROTEIN"/>
    <property type="match status" value="1"/>
</dbReference>
<dbReference type="Pfam" id="PF01490">
    <property type="entry name" value="Aa_trans"/>
    <property type="match status" value="1"/>
</dbReference>
<proteinExistence type="predicted"/>
<reference evidence="9 10" key="1">
    <citation type="journal article" date="2022" name="G3 (Bethesda)">
        <title>Whole-genome sequence and methylome profiling of the almond [Prunus dulcis (Mill.) D.A. Webb] cultivar 'Nonpareil'.</title>
        <authorList>
            <person name="D'Amico-Willman K.M."/>
            <person name="Ouma W.Z."/>
            <person name="Meulia T."/>
            <person name="Sideli G.M."/>
            <person name="Gradziel T.M."/>
            <person name="Fresnedo-Ramirez J."/>
        </authorList>
    </citation>
    <scope>NUCLEOTIDE SEQUENCE [LARGE SCALE GENOMIC DNA]</scope>
    <source>
        <strain evidence="9">Clone GOH B32 T37-40</strain>
    </source>
</reference>
<keyword evidence="3 7" id="KW-0812">Transmembrane</keyword>
<evidence type="ECO:0000256" key="7">
    <source>
        <dbReference type="SAM" id="Phobius"/>
    </source>
</evidence>
<comment type="subcellular location">
    <subcellularLocation>
        <location evidence="1">Membrane</location>
        <topology evidence="1">Multi-pass membrane protein</topology>
    </subcellularLocation>
</comment>
<dbReference type="InterPro" id="IPR013057">
    <property type="entry name" value="AA_transpt_TM"/>
</dbReference>
<dbReference type="GO" id="GO:0031090">
    <property type="term" value="C:organelle membrane"/>
    <property type="evidence" value="ECO:0007669"/>
    <property type="project" value="UniProtKB-ARBA"/>
</dbReference>
<keyword evidence="10" id="KW-1185">Reference proteome</keyword>